<sequence>MASSGDGAKGRAASPSSTRPLLLLLLSLLLSIWSLSSLAPASAVRYHDFKKCKDSSLCTRFRRLSDYVESNHPFRSPYSITQPPATQTPPPSPSFDPLTSTLTYQVHSALHPTVQFQLNITAFQDGTSRIRMDQVGDTYKGWKRYDEAAKWGIEKLPELASQVQVESLSEPHLATKLSFGPSRSSAILLQHDPLKIEILRDGHLQLVLNDRGLLHMEHFRPKPDPFPTPDDAAASDSPQQSLVFQERKRSILSSSHSSSYQEDQVHQWAGFEREDPGEWEETWSQRKDSKPKGPEGVGLDMTFPGYSHLYGLPEHASPLSLRSTRSPRGQKEGEDEQGRFDEPYRLMNTDVFEYDHDSPMALYGSVPVLHAQSQGSSVSIFWLSGSETWIDLHKTPYRGDPSLRRKAGISHKSSHAHFFSESGVLDLFIFPGPSASTIMSQFTSLVGRTAMPQYFAIGYHQCRWNYLTDGDVKDVNHRFDDEDIPMDVLWLDIEYSKDHMYGVWDEVAFKDPEGMVKDLDDRGRKLVIIIDPHLKRTRDYYLYAEAQDKQLLVRTSDGQGEYEGWCWSGSASWLDMFSPESWKWWSEQFALTLKKGVIGAGEISGKLRANARNVFVWNDMNEPAIFNGPEVTSPKDVIHHGGWEHRDLHNINGILFHNATARGLEERELSLPGGVRRRPFVLSRSWWVGTQKYGAIWTGDNLGTWEHLAVSVPMILANGMGGMSFCGADIGGFFGNPEPDMLVRWYQAGIWEPFFRAHAHIDTKRREPYLLEEPLRSAVRDLIKLRYKLLPAWYTAFKESRESGLPILRPQYLMFPDDVKGFDVDDQYYVGDTGLLVKPAVQKDIDSVDVYLAEDKPYYNYFSHELYLGSSVGQRVKVPAPLTSEMPVLLRGGSILPVRERVRRAAELGWKDPFTLVVALDKKRVSDKGDGIRAQGSLYLDDGQTYEFEKGTYIWKRLRWVGRPEGSSDQGEVLESLDEEVVRPVSARFDAHTAVTVDGSENTSEYRKLMADVRVERILVLGLEKEPKRIRVQGRQVRGKEREQLLKGRDWTWESGKASSSTSGKILGSGSGGVGVASRLWIKDPAVIIAEDWKIFFD</sequence>
<protein>
    <submittedName>
        <fullName evidence="1">Alpha-glucosidase II</fullName>
    </submittedName>
</protein>
<dbReference type="EMBL" id="KZ819699">
    <property type="protein sequence ID" value="PWN54028.1"/>
    <property type="molecule type" value="Genomic_DNA"/>
</dbReference>
<gene>
    <name evidence="1" type="ORF">IE53DRAFT_376845</name>
</gene>
<evidence type="ECO:0000313" key="1">
    <source>
        <dbReference type="EMBL" id="PWN54028.1"/>
    </source>
</evidence>
<accession>A0ACD0P7D6</accession>
<reference evidence="1 2" key="1">
    <citation type="journal article" date="2018" name="Mol. Biol. Evol.">
        <title>Broad Genomic Sampling Reveals a Smut Pathogenic Ancestry of the Fungal Clade Ustilaginomycotina.</title>
        <authorList>
            <person name="Kijpornyongpan T."/>
            <person name="Mondo S.J."/>
            <person name="Barry K."/>
            <person name="Sandor L."/>
            <person name="Lee J."/>
            <person name="Lipzen A."/>
            <person name="Pangilinan J."/>
            <person name="LaButti K."/>
            <person name="Hainaut M."/>
            <person name="Henrissat B."/>
            <person name="Grigoriev I.V."/>
            <person name="Spatafora J.W."/>
            <person name="Aime M.C."/>
        </authorList>
    </citation>
    <scope>NUCLEOTIDE SEQUENCE [LARGE SCALE GENOMIC DNA]</scope>
    <source>
        <strain evidence="1 2">SA 807</strain>
    </source>
</reference>
<organism evidence="1 2">
    <name type="scientific">Violaceomyces palustris</name>
    <dbReference type="NCBI Taxonomy" id="1673888"/>
    <lineage>
        <taxon>Eukaryota</taxon>
        <taxon>Fungi</taxon>
        <taxon>Dikarya</taxon>
        <taxon>Basidiomycota</taxon>
        <taxon>Ustilaginomycotina</taxon>
        <taxon>Ustilaginomycetes</taxon>
        <taxon>Violaceomycetales</taxon>
        <taxon>Violaceomycetaceae</taxon>
        <taxon>Violaceomyces</taxon>
    </lineage>
</organism>
<dbReference type="Proteomes" id="UP000245626">
    <property type="component" value="Unassembled WGS sequence"/>
</dbReference>
<keyword evidence="2" id="KW-1185">Reference proteome</keyword>
<evidence type="ECO:0000313" key="2">
    <source>
        <dbReference type="Proteomes" id="UP000245626"/>
    </source>
</evidence>
<proteinExistence type="predicted"/>
<name>A0ACD0P7D6_9BASI</name>